<proteinExistence type="predicted"/>
<dbReference type="Proteomes" id="UP000308267">
    <property type="component" value="Unassembled WGS sequence"/>
</dbReference>
<keyword evidence="1" id="KW-1133">Transmembrane helix</keyword>
<comment type="caution">
    <text evidence="2">The sequence shown here is derived from an EMBL/GenBank/DDBJ whole genome shotgun (WGS) entry which is preliminary data.</text>
</comment>
<evidence type="ECO:0000313" key="2">
    <source>
        <dbReference type="EMBL" id="TGZ61928.1"/>
    </source>
</evidence>
<keyword evidence="1" id="KW-0812">Transmembrane</keyword>
<accession>A0A4S2LME9</accession>
<feature type="transmembrane region" description="Helical" evidence="1">
    <location>
        <begin position="76"/>
        <end position="99"/>
    </location>
</feature>
<name>A0A4S2LME9_OPIFE</name>
<evidence type="ECO:0000256" key="1">
    <source>
        <dbReference type="SAM" id="Phobius"/>
    </source>
</evidence>
<organism evidence="2 3">
    <name type="scientific">Opisthorchis felineus</name>
    <dbReference type="NCBI Taxonomy" id="147828"/>
    <lineage>
        <taxon>Eukaryota</taxon>
        <taxon>Metazoa</taxon>
        <taxon>Spiralia</taxon>
        <taxon>Lophotrochozoa</taxon>
        <taxon>Platyhelminthes</taxon>
        <taxon>Trematoda</taxon>
        <taxon>Digenea</taxon>
        <taxon>Opisthorchiida</taxon>
        <taxon>Opisthorchiata</taxon>
        <taxon>Opisthorchiidae</taxon>
        <taxon>Opisthorchis</taxon>
    </lineage>
</organism>
<keyword evidence="3" id="KW-1185">Reference proteome</keyword>
<gene>
    <name evidence="2" type="ORF">CRM22_007704</name>
</gene>
<reference evidence="2 3" key="1">
    <citation type="journal article" date="2019" name="BMC Genomics">
        <title>New insights from Opisthorchis felineus genome: update on genomics of the epidemiologically important liver flukes.</title>
        <authorList>
            <person name="Ershov N.I."/>
            <person name="Mordvinov V.A."/>
            <person name="Prokhortchouk E.B."/>
            <person name="Pakharukova M.Y."/>
            <person name="Gunbin K.V."/>
            <person name="Ustyantsev K."/>
            <person name="Genaev M.A."/>
            <person name="Blinov A.G."/>
            <person name="Mazur A."/>
            <person name="Boulygina E."/>
            <person name="Tsygankova S."/>
            <person name="Khrameeva E."/>
            <person name="Chekanov N."/>
            <person name="Fan G."/>
            <person name="Xiao A."/>
            <person name="Zhang H."/>
            <person name="Xu X."/>
            <person name="Yang H."/>
            <person name="Solovyev V."/>
            <person name="Lee S.M."/>
            <person name="Liu X."/>
            <person name="Afonnikov D.A."/>
            <person name="Skryabin K.G."/>
        </authorList>
    </citation>
    <scope>NUCLEOTIDE SEQUENCE [LARGE SCALE GENOMIC DNA]</scope>
    <source>
        <strain evidence="2">AK-0245</strain>
        <tissue evidence="2">Whole organism</tissue>
    </source>
</reference>
<protein>
    <submittedName>
        <fullName evidence="2">Uncharacterized protein</fullName>
    </submittedName>
</protein>
<keyword evidence="1" id="KW-0472">Membrane</keyword>
<dbReference type="EMBL" id="SJOL01007764">
    <property type="protein sequence ID" value="TGZ61928.1"/>
    <property type="molecule type" value="Genomic_DNA"/>
</dbReference>
<evidence type="ECO:0000313" key="3">
    <source>
        <dbReference type="Proteomes" id="UP000308267"/>
    </source>
</evidence>
<sequence length="101" mass="11644">MKLTTSERINITRDFTRIGSPSPTNSYDQGVSCDILHLLRLPGHVRPKCTDRHYILSLDQLVLYPEKAFYFTVTDVFPVLGFCRLCFIVFFSFSSIFSVRS</sequence>
<dbReference type="OrthoDB" id="6781668at2759"/>
<dbReference type="AlphaFoldDB" id="A0A4S2LME9"/>